<proteinExistence type="predicted"/>
<gene>
    <name evidence="2" type="ORF">CLV80_102138</name>
</gene>
<sequence length="171" mass="18831">MKIANKTPEQLIVQNVPWAAGLTICAAIVALVGWALHNFTNGDTFAGVMLTLIAIAVGVIFCAAVKRIDVLFDRSRNLFEIRRSTVFGRTRVRHELANVARAEVQTYSSPREPNKKFQHVAVILDGGMDEGTHPLTASYENGRIAERRANDVAKAINDWLAQDVDSDAMRA</sequence>
<keyword evidence="1" id="KW-0812">Transmembrane</keyword>
<evidence type="ECO:0000313" key="3">
    <source>
        <dbReference type="Proteomes" id="UP000238007"/>
    </source>
</evidence>
<comment type="caution">
    <text evidence="2">The sequence shown here is derived from an EMBL/GenBank/DDBJ whole genome shotgun (WGS) entry which is preliminary data.</text>
</comment>
<dbReference type="Proteomes" id="UP000238007">
    <property type="component" value="Unassembled WGS sequence"/>
</dbReference>
<reference evidence="2 3" key="1">
    <citation type="submission" date="2018-03" db="EMBL/GenBank/DDBJ databases">
        <title>Genomic Encyclopedia of Archaeal and Bacterial Type Strains, Phase II (KMG-II): from individual species to whole genera.</title>
        <authorList>
            <person name="Goeker M."/>
        </authorList>
    </citation>
    <scope>NUCLEOTIDE SEQUENCE [LARGE SCALE GENOMIC DNA]</scope>
    <source>
        <strain evidence="2 3">DSM 101533</strain>
    </source>
</reference>
<dbReference type="OrthoDB" id="7728331at2"/>
<keyword evidence="1" id="KW-0472">Membrane</keyword>
<accession>A0A2T0W2P5</accession>
<keyword evidence="1" id="KW-1133">Transmembrane helix</keyword>
<organism evidence="2 3">
    <name type="scientific">Yoonia maritima</name>
    <dbReference type="NCBI Taxonomy" id="1435347"/>
    <lineage>
        <taxon>Bacteria</taxon>
        <taxon>Pseudomonadati</taxon>
        <taxon>Pseudomonadota</taxon>
        <taxon>Alphaproteobacteria</taxon>
        <taxon>Rhodobacterales</taxon>
        <taxon>Paracoccaceae</taxon>
        <taxon>Yoonia</taxon>
    </lineage>
</organism>
<protein>
    <submittedName>
        <fullName evidence="2">Uncharacterized protein</fullName>
    </submittedName>
</protein>
<evidence type="ECO:0000313" key="2">
    <source>
        <dbReference type="EMBL" id="PRY79494.1"/>
    </source>
</evidence>
<feature type="transmembrane region" description="Helical" evidence="1">
    <location>
        <begin position="12"/>
        <end position="33"/>
    </location>
</feature>
<keyword evidence="3" id="KW-1185">Reference proteome</keyword>
<dbReference type="RefSeq" id="WP_106354721.1">
    <property type="nucleotide sequence ID" value="NZ_PVTP01000002.1"/>
</dbReference>
<name>A0A2T0W2P5_9RHOB</name>
<feature type="transmembrane region" description="Helical" evidence="1">
    <location>
        <begin position="45"/>
        <end position="65"/>
    </location>
</feature>
<dbReference type="AlphaFoldDB" id="A0A2T0W2P5"/>
<dbReference type="EMBL" id="PVTP01000002">
    <property type="protein sequence ID" value="PRY79494.1"/>
    <property type="molecule type" value="Genomic_DNA"/>
</dbReference>
<evidence type="ECO:0000256" key="1">
    <source>
        <dbReference type="SAM" id="Phobius"/>
    </source>
</evidence>